<dbReference type="CDD" id="cd01837">
    <property type="entry name" value="SGNH_plant_lipase_like"/>
    <property type="match status" value="1"/>
</dbReference>
<dbReference type="EMBL" id="JAGKQM010000008">
    <property type="protein sequence ID" value="KAH0913890.1"/>
    <property type="molecule type" value="Genomic_DNA"/>
</dbReference>
<evidence type="ECO:0000256" key="1">
    <source>
        <dbReference type="ARBA" id="ARBA00008668"/>
    </source>
</evidence>
<evidence type="ECO:0000313" key="7">
    <source>
        <dbReference type="Proteomes" id="UP000824890"/>
    </source>
</evidence>
<reference evidence="6 7" key="1">
    <citation type="submission" date="2021-05" db="EMBL/GenBank/DDBJ databases">
        <title>Genome Assembly of Synthetic Allotetraploid Brassica napus Reveals Homoeologous Exchanges between Subgenomes.</title>
        <authorList>
            <person name="Davis J.T."/>
        </authorList>
    </citation>
    <scope>NUCLEOTIDE SEQUENCE [LARGE SCALE GENOMIC DNA]</scope>
    <source>
        <strain evidence="7">cv. Da-Ae</strain>
        <tissue evidence="6">Seedling</tissue>
    </source>
</reference>
<evidence type="ECO:0000256" key="3">
    <source>
        <dbReference type="ARBA" id="ARBA00022963"/>
    </source>
</evidence>
<evidence type="ECO:0000256" key="5">
    <source>
        <dbReference type="SAM" id="SignalP"/>
    </source>
</evidence>
<dbReference type="InterPro" id="IPR051058">
    <property type="entry name" value="GDSL_Est/Lipase"/>
</dbReference>
<keyword evidence="4" id="KW-0443">Lipid metabolism</keyword>
<comment type="caution">
    <text evidence="6">The sequence shown here is derived from an EMBL/GenBank/DDBJ whole genome shotgun (WGS) entry which is preliminary data.</text>
</comment>
<dbReference type="Gene3D" id="3.40.50.1110">
    <property type="entry name" value="SGNH hydrolase"/>
    <property type="match status" value="2"/>
</dbReference>
<dbReference type="InterPro" id="IPR036514">
    <property type="entry name" value="SGNH_hydro_sf"/>
</dbReference>
<protein>
    <submittedName>
        <fullName evidence="6">Uncharacterized protein</fullName>
    </submittedName>
</protein>
<organism evidence="6 7">
    <name type="scientific">Brassica napus</name>
    <name type="common">Rape</name>
    <dbReference type="NCBI Taxonomy" id="3708"/>
    <lineage>
        <taxon>Eukaryota</taxon>
        <taxon>Viridiplantae</taxon>
        <taxon>Streptophyta</taxon>
        <taxon>Embryophyta</taxon>
        <taxon>Tracheophyta</taxon>
        <taxon>Spermatophyta</taxon>
        <taxon>Magnoliopsida</taxon>
        <taxon>eudicotyledons</taxon>
        <taxon>Gunneridae</taxon>
        <taxon>Pentapetalae</taxon>
        <taxon>rosids</taxon>
        <taxon>malvids</taxon>
        <taxon>Brassicales</taxon>
        <taxon>Brassicaceae</taxon>
        <taxon>Brassiceae</taxon>
        <taxon>Brassica</taxon>
    </lineage>
</organism>
<dbReference type="PANTHER" id="PTHR45648">
    <property type="entry name" value="GDSL LIPASE/ACYLHYDROLASE FAMILY PROTEIN (AFU_ORTHOLOGUE AFUA_4G14700)"/>
    <property type="match status" value="1"/>
</dbReference>
<name>A0ABQ8CA25_BRANA</name>
<feature type="chain" id="PRO_5045788805" evidence="5">
    <location>
        <begin position="29"/>
        <end position="638"/>
    </location>
</feature>
<dbReference type="Proteomes" id="UP000824890">
    <property type="component" value="Unassembled WGS sequence"/>
</dbReference>
<accession>A0ABQ8CA25</accession>
<dbReference type="SUPFAM" id="SSF52266">
    <property type="entry name" value="SGNH hydrolase"/>
    <property type="match status" value="1"/>
</dbReference>
<proteinExistence type="inferred from homology"/>
<keyword evidence="7" id="KW-1185">Reference proteome</keyword>
<sequence>MAGKCTLASVLGLLLVFTLFQNPLTVCGQSIPAVALFTFGDSNFDAGNKQTLTQVNVAQGFWPYGKSRDDPNGKFSDGFIAPDFVATFMEIPIPIPAALKPGVNVSRGASFAVADATLLGAPVQSLTLYQQITKFNEMKAANWNDDFIKQSLFMIYIGANDYLNFTKNNPIADASAQQAFVTSVTNQLKNEISFLYASGARKLMIQTLAPLGCLPIVRQDYRTGMEQCYEPLNNLAIQHNEKIGPMLNEMALNAPDFQFTVFDFYNVILRRITPQRSLGYRFLRTNVSCCGIGTHTAYGCGLPNVHSKLCSYQRSYLFFDGRHNTEKAQESFGHLMFGADPNVIQPMNIRELVTYPVGEPMREAWLPTTSATVQARASSSSTSPAPFMGIPHDLPPAFKPGADVSRVASFAMISNWKEDDIPKSLFMISTGMEDYYNFTKTYPDADASAQQAYVISVINRLKYNLELLYSSRSSKFVVHNVALLGCLPIVRQEFNTGYECYEKFNGLAKKHNARLGPMLNKLAKAKSGFQFTLFDFYNGSPSRIYRNCGIVSHNAHGCGLPNVHSKLCEYQRYYLYFDARDDTEKAQESFAHLLSGADPNVLQPMNIRQLITYPVNDDMSEFWKEPVEEREFIVRPWH</sequence>
<evidence type="ECO:0000313" key="6">
    <source>
        <dbReference type="EMBL" id="KAH0913890.1"/>
    </source>
</evidence>
<dbReference type="InterPro" id="IPR001087">
    <property type="entry name" value="GDSL"/>
</dbReference>
<keyword evidence="2" id="KW-0378">Hydrolase</keyword>
<feature type="signal peptide" evidence="5">
    <location>
        <begin position="1"/>
        <end position="28"/>
    </location>
</feature>
<keyword evidence="5" id="KW-0732">Signal</keyword>
<dbReference type="Pfam" id="PF00657">
    <property type="entry name" value="Lipase_GDSL"/>
    <property type="match status" value="2"/>
</dbReference>
<keyword evidence="3" id="KW-0442">Lipid degradation</keyword>
<evidence type="ECO:0000256" key="2">
    <source>
        <dbReference type="ARBA" id="ARBA00022801"/>
    </source>
</evidence>
<gene>
    <name evidence="6" type="ORF">HID58_028336</name>
</gene>
<dbReference type="InterPro" id="IPR035669">
    <property type="entry name" value="SGNH_plant_lipase-like"/>
</dbReference>
<comment type="similarity">
    <text evidence="1">Belongs to the 'GDSL' lipolytic enzyme family.</text>
</comment>
<evidence type="ECO:0000256" key="4">
    <source>
        <dbReference type="ARBA" id="ARBA00023098"/>
    </source>
</evidence>
<dbReference type="PANTHER" id="PTHR45648:SF127">
    <property type="entry name" value="(RAPE) HYPOTHETICAL PROTEIN"/>
    <property type="match status" value="1"/>
</dbReference>